<accession>A0A0S8GKA4</accession>
<dbReference type="EMBL" id="LJUO01000013">
    <property type="protein sequence ID" value="KPK73216.1"/>
    <property type="molecule type" value="Genomic_DNA"/>
</dbReference>
<evidence type="ECO:0008006" key="3">
    <source>
        <dbReference type="Google" id="ProtNLM"/>
    </source>
</evidence>
<sequence>MKIIVGEVPGACTLFQGYLKSKNYTNVVVGHAKSIRYNAGNWKTRQYGKSVTEREHSMIRDCDSAIIIWTDKSGVIAENLEVLKRLGKPTFLYEYYTKTKVAKAGWLDPKRMYDPYYYWKERMRRRKKCKNGGMRRQQKA</sequence>
<organism evidence="1 2">
    <name type="scientific">candidate division WOR_3 bacterium SM23_60</name>
    <dbReference type="NCBI Taxonomy" id="1703780"/>
    <lineage>
        <taxon>Bacteria</taxon>
        <taxon>Bacteria division WOR-3</taxon>
    </lineage>
</organism>
<gene>
    <name evidence="1" type="ORF">AMJ87_02360</name>
</gene>
<comment type="caution">
    <text evidence="1">The sequence shown here is derived from an EMBL/GenBank/DDBJ whole genome shotgun (WGS) entry which is preliminary data.</text>
</comment>
<evidence type="ECO:0000313" key="2">
    <source>
        <dbReference type="Proteomes" id="UP000051096"/>
    </source>
</evidence>
<protein>
    <recommendedName>
        <fullName evidence="3">GTP-binding protein</fullName>
    </recommendedName>
</protein>
<dbReference type="Proteomes" id="UP000051096">
    <property type="component" value="Unassembled WGS sequence"/>
</dbReference>
<evidence type="ECO:0000313" key="1">
    <source>
        <dbReference type="EMBL" id="KPK73216.1"/>
    </source>
</evidence>
<dbReference type="AlphaFoldDB" id="A0A0S8GKA4"/>
<proteinExistence type="predicted"/>
<reference evidence="1 2" key="1">
    <citation type="journal article" date="2015" name="Microbiome">
        <title>Genomic resolution of linkages in carbon, nitrogen, and sulfur cycling among widespread estuary sediment bacteria.</title>
        <authorList>
            <person name="Baker B.J."/>
            <person name="Lazar C.S."/>
            <person name="Teske A.P."/>
            <person name="Dick G.J."/>
        </authorList>
    </citation>
    <scope>NUCLEOTIDE SEQUENCE [LARGE SCALE GENOMIC DNA]</scope>
    <source>
        <strain evidence="1">SM23_60</strain>
    </source>
</reference>
<name>A0A0S8GKA4_UNCW3</name>